<feature type="domain" description="HTH lysR-type" evidence="5">
    <location>
        <begin position="6"/>
        <end position="63"/>
    </location>
</feature>
<proteinExistence type="inferred from homology"/>
<comment type="similarity">
    <text evidence="1">Belongs to the LysR transcriptional regulatory family.</text>
</comment>
<reference evidence="6 7" key="1">
    <citation type="submission" date="2020-04" db="EMBL/GenBank/DDBJ databases">
        <title>Thalassotalea sp. M1531, isolated from the surface of marine red alga.</title>
        <authorList>
            <person name="Pang L."/>
            <person name="Lu D.-C."/>
        </authorList>
    </citation>
    <scope>NUCLEOTIDE SEQUENCE [LARGE SCALE GENOMIC DNA]</scope>
    <source>
        <strain evidence="6 7">M1531</strain>
    </source>
</reference>
<evidence type="ECO:0000313" key="6">
    <source>
        <dbReference type="EMBL" id="NMP30211.1"/>
    </source>
</evidence>
<dbReference type="EMBL" id="JABBXH010000001">
    <property type="protein sequence ID" value="NMP30211.1"/>
    <property type="molecule type" value="Genomic_DNA"/>
</dbReference>
<comment type="caution">
    <text evidence="6">The sequence shown here is derived from an EMBL/GenBank/DDBJ whole genome shotgun (WGS) entry which is preliminary data.</text>
</comment>
<dbReference type="Gene3D" id="1.10.10.10">
    <property type="entry name" value="Winged helix-like DNA-binding domain superfamily/Winged helix DNA-binding domain"/>
    <property type="match status" value="1"/>
</dbReference>
<organism evidence="6 7">
    <name type="scientific">Thalassotalea algicola</name>
    <dbReference type="NCBI Taxonomy" id="2716224"/>
    <lineage>
        <taxon>Bacteria</taxon>
        <taxon>Pseudomonadati</taxon>
        <taxon>Pseudomonadota</taxon>
        <taxon>Gammaproteobacteria</taxon>
        <taxon>Alteromonadales</taxon>
        <taxon>Colwelliaceae</taxon>
        <taxon>Thalassotalea</taxon>
    </lineage>
</organism>
<dbReference type="CDD" id="cd08417">
    <property type="entry name" value="PBP2_Nitroaromatics_like"/>
    <property type="match status" value="1"/>
</dbReference>
<dbReference type="PRINTS" id="PR00039">
    <property type="entry name" value="HTHLYSR"/>
</dbReference>
<dbReference type="GO" id="GO:0003677">
    <property type="term" value="F:DNA binding"/>
    <property type="evidence" value="ECO:0007669"/>
    <property type="project" value="UniProtKB-KW"/>
</dbReference>
<dbReference type="Gene3D" id="3.40.190.10">
    <property type="entry name" value="Periplasmic binding protein-like II"/>
    <property type="match status" value="2"/>
</dbReference>
<gene>
    <name evidence="6" type="ORF">HII17_01440</name>
</gene>
<dbReference type="Pfam" id="PF03466">
    <property type="entry name" value="LysR_substrate"/>
    <property type="match status" value="1"/>
</dbReference>
<dbReference type="InterPro" id="IPR037402">
    <property type="entry name" value="YidZ_PBP2"/>
</dbReference>
<evidence type="ECO:0000256" key="3">
    <source>
        <dbReference type="ARBA" id="ARBA00023125"/>
    </source>
</evidence>
<dbReference type="InterPro" id="IPR050389">
    <property type="entry name" value="LysR-type_TF"/>
</dbReference>
<dbReference type="InterPro" id="IPR036390">
    <property type="entry name" value="WH_DNA-bd_sf"/>
</dbReference>
<dbReference type="InterPro" id="IPR000847">
    <property type="entry name" value="LysR_HTH_N"/>
</dbReference>
<dbReference type="GO" id="GO:0003700">
    <property type="term" value="F:DNA-binding transcription factor activity"/>
    <property type="evidence" value="ECO:0007669"/>
    <property type="project" value="InterPro"/>
</dbReference>
<dbReference type="InterPro" id="IPR005119">
    <property type="entry name" value="LysR_subst-bd"/>
</dbReference>
<name>A0A7Y0LAQ0_9GAMM</name>
<keyword evidence="4" id="KW-0804">Transcription</keyword>
<dbReference type="Pfam" id="PF00126">
    <property type="entry name" value="HTH_1"/>
    <property type="match status" value="1"/>
</dbReference>
<dbReference type="Proteomes" id="UP000568664">
    <property type="component" value="Unassembled WGS sequence"/>
</dbReference>
<dbReference type="InterPro" id="IPR036388">
    <property type="entry name" value="WH-like_DNA-bd_sf"/>
</dbReference>
<dbReference type="PROSITE" id="PS50931">
    <property type="entry name" value="HTH_LYSR"/>
    <property type="match status" value="1"/>
</dbReference>
<keyword evidence="2" id="KW-0805">Transcription regulation</keyword>
<dbReference type="PANTHER" id="PTHR30118:SF15">
    <property type="entry name" value="TRANSCRIPTIONAL REGULATORY PROTEIN"/>
    <property type="match status" value="1"/>
</dbReference>
<dbReference type="SUPFAM" id="SSF46785">
    <property type="entry name" value="Winged helix' DNA-binding domain"/>
    <property type="match status" value="1"/>
</dbReference>
<evidence type="ECO:0000313" key="7">
    <source>
        <dbReference type="Proteomes" id="UP000568664"/>
    </source>
</evidence>
<dbReference type="AlphaFoldDB" id="A0A7Y0LAQ0"/>
<dbReference type="SUPFAM" id="SSF53850">
    <property type="entry name" value="Periplasmic binding protein-like II"/>
    <property type="match status" value="1"/>
</dbReference>
<evidence type="ECO:0000256" key="1">
    <source>
        <dbReference type="ARBA" id="ARBA00009437"/>
    </source>
</evidence>
<evidence type="ECO:0000256" key="2">
    <source>
        <dbReference type="ARBA" id="ARBA00023015"/>
    </source>
</evidence>
<sequence>MLHTKIDLNLFIVLQSVYDLGSITLAAKKLHLTQPAVSHAIARLRDKFNDPLFVRHGRKMVPTELCQRIMPSIHLSLQGLHETLSPVSEFDIHQHDRLIRLGLRDILESIFFPPLMTDLVKNTPNIRINSEQIKRAEMESALNDQSLDIVIDVLTPTSSKINSQLICNEHFSLICRPGHPILEKLSLAEYVKYPHAIVSLKDSMVNNVDMALAKHGCARDVVLRCEHYFAAASVVCQCDMLLTMPNAYANILKDKLPVEITTLPFDVPHMPVHMYWHKQVEQDPVNNWLREKLLAIAKQLFPNN</sequence>
<evidence type="ECO:0000256" key="4">
    <source>
        <dbReference type="ARBA" id="ARBA00023163"/>
    </source>
</evidence>
<keyword evidence="3" id="KW-0238">DNA-binding</keyword>
<evidence type="ECO:0000259" key="5">
    <source>
        <dbReference type="PROSITE" id="PS50931"/>
    </source>
</evidence>
<protein>
    <submittedName>
        <fullName evidence="6">LysR family transcriptional regulator</fullName>
    </submittedName>
</protein>
<keyword evidence="7" id="KW-1185">Reference proteome</keyword>
<dbReference type="RefSeq" id="WP_169073546.1">
    <property type="nucleotide sequence ID" value="NZ_JABBXH010000001.1"/>
</dbReference>
<accession>A0A7Y0LAQ0</accession>
<dbReference type="PANTHER" id="PTHR30118">
    <property type="entry name" value="HTH-TYPE TRANSCRIPTIONAL REGULATOR LEUO-RELATED"/>
    <property type="match status" value="1"/>
</dbReference>